<dbReference type="Proteomes" id="UP000198403">
    <property type="component" value="Unassembled WGS sequence"/>
</dbReference>
<dbReference type="RefSeq" id="WP_089335323.1">
    <property type="nucleotide sequence ID" value="NZ_FZNO01000003.1"/>
</dbReference>
<reference evidence="3 4" key="1">
    <citation type="submission" date="2017-06" db="EMBL/GenBank/DDBJ databases">
        <authorList>
            <person name="Kim H.J."/>
            <person name="Triplett B.A."/>
        </authorList>
    </citation>
    <scope>NUCLEOTIDE SEQUENCE [LARGE SCALE GENOMIC DNA]</scope>
    <source>
        <strain evidence="3 4">DSM 44272</strain>
    </source>
</reference>
<dbReference type="CDD" id="cd00085">
    <property type="entry name" value="HNHc"/>
    <property type="match status" value="1"/>
</dbReference>
<organism evidence="3 4">
    <name type="scientific">Blastococcus mobilis</name>
    <dbReference type="NCBI Taxonomy" id="1938746"/>
    <lineage>
        <taxon>Bacteria</taxon>
        <taxon>Bacillati</taxon>
        <taxon>Actinomycetota</taxon>
        <taxon>Actinomycetes</taxon>
        <taxon>Geodermatophilales</taxon>
        <taxon>Geodermatophilaceae</taxon>
        <taxon>Blastococcus</taxon>
    </lineage>
</organism>
<evidence type="ECO:0000313" key="3">
    <source>
        <dbReference type="EMBL" id="SNR33865.1"/>
    </source>
</evidence>
<dbReference type="InterPro" id="IPR003615">
    <property type="entry name" value="HNH_nuc"/>
</dbReference>
<dbReference type="Pfam" id="PF02720">
    <property type="entry name" value="DUF222"/>
    <property type="match status" value="1"/>
</dbReference>
<name>A0A238VHJ6_9ACTN</name>
<dbReference type="InterPro" id="IPR003870">
    <property type="entry name" value="DUF222"/>
</dbReference>
<dbReference type="Gene3D" id="1.10.30.50">
    <property type="match status" value="1"/>
</dbReference>
<dbReference type="SMART" id="SM00507">
    <property type="entry name" value="HNHc"/>
    <property type="match status" value="1"/>
</dbReference>
<keyword evidence="1" id="KW-0175">Coiled coil</keyword>
<gene>
    <name evidence="3" type="ORF">SAMN06272737_103195</name>
</gene>
<evidence type="ECO:0000259" key="2">
    <source>
        <dbReference type="SMART" id="SM00507"/>
    </source>
</evidence>
<feature type="domain" description="HNH nuclease" evidence="2">
    <location>
        <begin position="413"/>
        <end position="465"/>
    </location>
</feature>
<sequence>MFEGGGFGVGLTVNQLDTSPWPAEVLPAGVDVHPTRLGELMPVASRCDAGLAEEMRRANIADSRLWAYRVEMIAALAARRRDDRDRAPGRPGAASSGWACSSAALEGISEFFPDELALILNCSRAEATRLAGVALTLVHRLSETWAALADGELSWARARAIAREVDRHGADLDPHVLATVEAVVLPQAPELPVTRLQALVRAEIVRRDAEAAERRRKQAESAADVLLRRSALDGMAELVTVLPQPMAAAMYSAVDTHARQAKLDGDPRPIGQIRAEVSAALTLRPWDATRSPVTAELRVIAPLNSLLPDPSAPEIGGPPTGVAEVEGEPITAAHLRALLTALDAVCPGGLQAPTGGSLHVDVLGAGGALLATLTRRELERAVRRGCPSHSDENCRCPVVQRPPRSGGYAPTAAQRRWVRARDRQCRHPGCRNRAGWTDLDHVVAHADGGPTDCANLCCLCRRHHRLKTHAPGWAFHLDGDGALLVTTPSGVTRVSRPPGLAFLEPYELGPPLGYAEGVDVVPF</sequence>
<dbReference type="AlphaFoldDB" id="A0A238VHJ6"/>
<dbReference type="PROSITE" id="PS50096">
    <property type="entry name" value="IQ"/>
    <property type="match status" value="1"/>
</dbReference>
<accession>A0A238VHJ6</accession>
<evidence type="ECO:0000256" key="1">
    <source>
        <dbReference type="SAM" id="Coils"/>
    </source>
</evidence>
<feature type="coiled-coil region" evidence="1">
    <location>
        <begin position="202"/>
        <end position="229"/>
    </location>
</feature>
<keyword evidence="4" id="KW-1185">Reference proteome</keyword>
<proteinExistence type="predicted"/>
<protein>
    <recommendedName>
        <fullName evidence="2">HNH nuclease domain-containing protein</fullName>
    </recommendedName>
</protein>
<dbReference type="EMBL" id="FZNO01000003">
    <property type="protein sequence ID" value="SNR33865.1"/>
    <property type="molecule type" value="Genomic_DNA"/>
</dbReference>
<dbReference type="OrthoDB" id="5197219at2"/>
<evidence type="ECO:0000313" key="4">
    <source>
        <dbReference type="Proteomes" id="UP000198403"/>
    </source>
</evidence>